<dbReference type="AlphaFoldDB" id="A0A9D1M9V0"/>
<accession>A0A9D1M9V0</accession>
<evidence type="ECO:0000256" key="1">
    <source>
        <dbReference type="SAM" id="Phobius"/>
    </source>
</evidence>
<organism evidence="2 3">
    <name type="scientific">Candidatus Ornithomonoglobus merdipullorum</name>
    <dbReference type="NCBI Taxonomy" id="2840895"/>
    <lineage>
        <taxon>Bacteria</taxon>
        <taxon>Bacillati</taxon>
        <taxon>Bacillota</taxon>
        <taxon>Clostridia</taxon>
        <taxon>Candidatus Ornithomonoglobus</taxon>
    </lineage>
</organism>
<reference evidence="2" key="1">
    <citation type="submission" date="2020-10" db="EMBL/GenBank/DDBJ databases">
        <authorList>
            <person name="Gilroy R."/>
        </authorList>
    </citation>
    <scope>NUCLEOTIDE SEQUENCE</scope>
    <source>
        <strain evidence="2">USAMLcec3-3695</strain>
    </source>
</reference>
<feature type="transmembrane region" description="Helical" evidence="1">
    <location>
        <begin position="12"/>
        <end position="35"/>
    </location>
</feature>
<gene>
    <name evidence="2" type="ORF">IAA61_01045</name>
</gene>
<keyword evidence="1" id="KW-0472">Membrane</keyword>
<reference evidence="2" key="2">
    <citation type="journal article" date="2021" name="PeerJ">
        <title>Extensive microbial diversity within the chicken gut microbiome revealed by metagenomics and culture.</title>
        <authorList>
            <person name="Gilroy R."/>
            <person name="Ravi A."/>
            <person name="Getino M."/>
            <person name="Pursley I."/>
            <person name="Horton D.L."/>
            <person name="Alikhan N.F."/>
            <person name="Baker D."/>
            <person name="Gharbi K."/>
            <person name="Hall N."/>
            <person name="Watson M."/>
            <person name="Adriaenssens E.M."/>
            <person name="Foster-Nyarko E."/>
            <person name="Jarju S."/>
            <person name="Secka A."/>
            <person name="Antonio M."/>
            <person name="Oren A."/>
            <person name="Chaudhuri R.R."/>
            <person name="La Ragione R."/>
            <person name="Hildebrand F."/>
            <person name="Pallen M.J."/>
        </authorList>
    </citation>
    <scope>NUCLEOTIDE SEQUENCE</scope>
    <source>
        <strain evidence="2">USAMLcec3-3695</strain>
    </source>
</reference>
<dbReference type="EMBL" id="DVNB01000013">
    <property type="protein sequence ID" value="HIU56381.1"/>
    <property type="molecule type" value="Genomic_DNA"/>
</dbReference>
<feature type="transmembrane region" description="Helical" evidence="1">
    <location>
        <begin position="75"/>
        <end position="98"/>
    </location>
</feature>
<name>A0A9D1M9V0_9FIRM</name>
<feature type="transmembrane region" description="Helical" evidence="1">
    <location>
        <begin position="41"/>
        <end position="63"/>
    </location>
</feature>
<sequence>MNDRILKTLTTTAGRLIFALLAGLGYFMVILRFIIEWSSGSSLLAFFFAPLIICGAALVLVKLMRQAEDAENPSAIIRLFWVHVVLFAIGIVFAVSMFM</sequence>
<keyword evidence="1" id="KW-1133">Transmembrane helix</keyword>
<evidence type="ECO:0000313" key="2">
    <source>
        <dbReference type="EMBL" id="HIU56381.1"/>
    </source>
</evidence>
<evidence type="ECO:0000313" key="3">
    <source>
        <dbReference type="Proteomes" id="UP000824109"/>
    </source>
</evidence>
<keyword evidence="1" id="KW-0812">Transmembrane</keyword>
<dbReference type="Proteomes" id="UP000824109">
    <property type="component" value="Unassembled WGS sequence"/>
</dbReference>
<protein>
    <submittedName>
        <fullName evidence="2">Uncharacterized protein</fullName>
    </submittedName>
</protein>
<comment type="caution">
    <text evidence="2">The sequence shown here is derived from an EMBL/GenBank/DDBJ whole genome shotgun (WGS) entry which is preliminary data.</text>
</comment>
<proteinExistence type="predicted"/>